<gene>
    <name evidence="1" type="ORF">GCM10023333_41870</name>
</gene>
<name>A0ABP9FIQ4_9GAMM</name>
<organism evidence="1 2">
    <name type="scientific">Ferrimonas pelagia</name>
    <dbReference type="NCBI Taxonomy" id="1177826"/>
    <lineage>
        <taxon>Bacteria</taxon>
        <taxon>Pseudomonadati</taxon>
        <taxon>Pseudomonadota</taxon>
        <taxon>Gammaproteobacteria</taxon>
        <taxon>Alteromonadales</taxon>
        <taxon>Ferrimonadaceae</taxon>
        <taxon>Ferrimonas</taxon>
    </lineage>
</organism>
<sequence>MAAKAEPASKDNIVLMAIMARATGVTFELDYQETDFTSLSFKGQSQRKKMSDRRHF</sequence>
<dbReference type="Proteomes" id="UP001499988">
    <property type="component" value="Unassembled WGS sequence"/>
</dbReference>
<reference evidence="2" key="1">
    <citation type="journal article" date="2019" name="Int. J. Syst. Evol. Microbiol.">
        <title>The Global Catalogue of Microorganisms (GCM) 10K type strain sequencing project: providing services to taxonomists for standard genome sequencing and annotation.</title>
        <authorList>
            <consortium name="The Broad Institute Genomics Platform"/>
            <consortium name="The Broad Institute Genome Sequencing Center for Infectious Disease"/>
            <person name="Wu L."/>
            <person name="Ma J."/>
        </authorList>
    </citation>
    <scope>NUCLEOTIDE SEQUENCE [LARGE SCALE GENOMIC DNA]</scope>
    <source>
        <strain evidence="2">JCM 18401</strain>
    </source>
</reference>
<accession>A0ABP9FIQ4</accession>
<dbReference type="RefSeq" id="WP_345337478.1">
    <property type="nucleotide sequence ID" value="NZ_BAABJZ010000107.1"/>
</dbReference>
<comment type="caution">
    <text evidence="1">The sequence shown here is derived from an EMBL/GenBank/DDBJ whole genome shotgun (WGS) entry which is preliminary data.</text>
</comment>
<evidence type="ECO:0000313" key="2">
    <source>
        <dbReference type="Proteomes" id="UP001499988"/>
    </source>
</evidence>
<proteinExistence type="predicted"/>
<keyword evidence="2" id="KW-1185">Reference proteome</keyword>
<evidence type="ECO:0000313" key="1">
    <source>
        <dbReference type="EMBL" id="GAA4903348.1"/>
    </source>
</evidence>
<protein>
    <submittedName>
        <fullName evidence="1">Uncharacterized protein</fullName>
    </submittedName>
</protein>
<dbReference type="EMBL" id="BAABJZ010000107">
    <property type="protein sequence ID" value="GAA4903348.1"/>
    <property type="molecule type" value="Genomic_DNA"/>
</dbReference>